<protein>
    <submittedName>
        <fullName evidence="2">Uncharacterized protein</fullName>
    </submittedName>
</protein>
<evidence type="ECO:0000313" key="2">
    <source>
        <dbReference type="EMBL" id="KAG0149223.1"/>
    </source>
</evidence>
<feature type="region of interest" description="Disordered" evidence="1">
    <location>
        <begin position="113"/>
        <end position="166"/>
    </location>
</feature>
<dbReference type="Proteomes" id="UP000886653">
    <property type="component" value="Unassembled WGS sequence"/>
</dbReference>
<evidence type="ECO:0000313" key="3">
    <source>
        <dbReference type="Proteomes" id="UP000886653"/>
    </source>
</evidence>
<reference evidence="2" key="1">
    <citation type="submission" date="2013-11" db="EMBL/GenBank/DDBJ databases">
        <title>Genome sequence of the fusiform rust pathogen reveals effectors for host alternation and coevolution with pine.</title>
        <authorList>
            <consortium name="DOE Joint Genome Institute"/>
            <person name="Smith K."/>
            <person name="Pendleton A."/>
            <person name="Kubisiak T."/>
            <person name="Anderson C."/>
            <person name="Salamov A."/>
            <person name="Aerts A."/>
            <person name="Riley R."/>
            <person name="Clum A."/>
            <person name="Lindquist E."/>
            <person name="Ence D."/>
            <person name="Campbell M."/>
            <person name="Kronenberg Z."/>
            <person name="Feau N."/>
            <person name="Dhillon B."/>
            <person name="Hamelin R."/>
            <person name="Burleigh J."/>
            <person name="Smith J."/>
            <person name="Yandell M."/>
            <person name="Nelson C."/>
            <person name="Grigoriev I."/>
            <person name="Davis J."/>
        </authorList>
    </citation>
    <scope>NUCLEOTIDE SEQUENCE</scope>
    <source>
        <strain evidence="2">G11</strain>
    </source>
</reference>
<evidence type="ECO:0000256" key="1">
    <source>
        <dbReference type="SAM" id="MobiDB-lite"/>
    </source>
</evidence>
<comment type="caution">
    <text evidence="2">The sequence shown here is derived from an EMBL/GenBank/DDBJ whole genome shotgun (WGS) entry which is preliminary data.</text>
</comment>
<sequence length="166" mass="18902">MSIISSINSQSLSTRTILKISAVTFLVTYFSGLLRPPRIPLISLTYAFRAGADQDSVFDSLLYKTYDIQPLEFYSRTHTREWPSRADHPQGDHTLCEDMFLDIKDRPKSGRRTPFKFPVHHLNPISGNIAPKNQRSEPVASHSSDEFKPHTSFDSESNHKPVIKTE</sequence>
<name>A0A9P6NS37_9BASI</name>
<keyword evidence="3" id="KW-1185">Reference proteome</keyword>
<dbReference type="AlphaFoldDB" id="A0A9P6NS37"/>
<accession>A0A9P6NS37</accession>
<organism evidence="2 3">
    <name type="scientific">Cronartium quercuum f. sp. fusiforme G11</name>
    <dbReference type="NCBI Taxonomy" id="708437"/>
    <lineage>
        <taxon>Eukaryota</taxon>
        <taxon>Fungi</taxon>
        <taxon>Dikarya</taxon>
        <taxon>Basidiomycota</taxon>
        <taxon>Pucciniomycotina</taxon>
        <taxon>Pucciniomycetes</taxon>
        <taxon>Pucciniales</taxon>
        <taxon>Coleosporiaceae</taxon>
        <taxon>Cronartium</taxon>
    </lineage>
</organism>
<proteinExistence type="predicted"/>
<feature type="compositionally biased region" description="Basic and acidic residues" evidence="1">
    <location>
        <begin position="143"/>
        <end position="166"/>
    </location>
</feature>
<gene>
    <name evidence="2" type="ORF">CROQUDRAFT_653773</name>
</gene>
<dbReference type="EMBL" id="MU167229">
    <property type="protein sequence ID" value="KAG0149223.1"/>
    <property type="molecule type" value="Genomic_DNA"/>
</dbReference>